<keyword evidence="1" id="KW-0472">Membrane</keyword>
<organism evidence="2 3">
    <name type="scientific">Metabacillus mangrovi</name>
    <dbReference type="NCBI Taxonomy" id="1491830"/>
    <lineage>
        <taxon>Bacteria</taxon>
        <taxon>Bacillati</taxon>
        <taxon>Bacillota</taxon>
        <taxon>Bacilli</taxon>
        <taxon>Bacillales</taxon>
        <taxon>Bacillaceae</taxon>
        <taxon>Metabacillus</taxon>
    </lineage>
</organism>
<reference evidence="2 3" key="1">
    <citation type="journal article" date="2017" name="Int. J. Syst. Evol. Microbiol.">
        <title>Bacillus mangrovi sp. nov., isolated from a sediment sample from a mangrove forest.</title>
        <authorList>
            <person name="Gupta V."/>
            <person name="Singh P.K."/>
            <person name="Korpole S."/>
            <person name="Tanuku N.R.S."/>
            <person name="Pinnaka A.K."/>
        </authorList>
    </citation>
    <scope>NUCLEOTIDE SEQUENCE [LARGE SCALE GENOMIC DNA]</scope>
    <source>
        <strain evidence="2 3">KCTC 33872</strain>
    </source>
</reference>
<keyword evidence="1" id="KW-1133">Transmembrane helix</keyword>
<dbReference type="AlphaFoldDB" id="A0A7X2V6C9"/>
<sequence length="118" mass="12789">MLEWSAAVAAVAFTILVAYLILTLRKVMHTLAETKKTLSDARSAVNGITGEAEELLHTANKITDDVRGKIKAVDPLIETAHNVGEALQNVTYSVKRATVPAPKTIQAKESKPLQIKLK</sequence>
<evidence type="ECO:0000313" key="3">
    <source>
        <dbReference type="Proteomes" id="UP000434639"/>
    </source>
</evidence>
<name>A0A7X2V6C9_9BACI</name>
<dbReference type="PANTHER" id="PTHR40070">
    <property type="entry name" value="UPF0478 PROTEIN YTXG"/>
    <property type="match status" value="1"/>
</dbReference>
<dbReference type="PANTHER" id="PTHR40070:SF1">
    <property type="entry name" value="UPF0478 PROTEIN YTXG"/>
    <property type="match status" value="1"/>
</dbReference>
<gene>
    <name evidence="2" type="ORF">GKZ89_20300</name>
</gene>
<dbReference type="RefSeq" id="WP_155114234.1">
    <property type="nucleotide sequence ID" value="NZ_WMIB01000039.1"/>
</dbReference>
<protein>
    <submittedName>
        <fullName evidence="2">DUF948 domain-containing protein</fullName>
    </submittedName>
</protein>
<dbReference type="InterPro" id="IPR009293">
    <property type="entry name" value="UPF0478"/>
</dbReference>
<dbReference type="Pfam" id="PF06103">
    <property type="entry name" value="DUF948"/>
    <property type="match status" value="1"/>
</dbReference>
<keyword evidence="1" id="KW-0812">Transmembrane</keyword>
<accession>A0A7X2V6C9</accession>
<dbReference type="EMBL" id="WMIB01000039">
    <property type="protein sequence ID" value="MTH55737.1"/>
    <property type="molecule type" value="Genomic_DNA"/>
</dbReference>
<feature type="transmembrane region" description="Helical" evidence="1">
    <location>
        <begin position="6"/>
        <end position="24"/>
    </location>
</feature>
<evidence type="ECO:0000313" key="2">
    <source>
        <dbReference type="EMBL" id="MTH55737.1"/>
    </source>
</evidence>
<proteinExistence type="predicted"/>
<comment type="caution">
    <text evidence="2">The sequence shown here is derived from an EMBL/GenBank/DDBJ whole genome shotgun (WGS) entry which is preliminary data.</text>
</comment>
<keyword evidence="3" id="KW-1185">Reference proteome</keyword>
<evidence type="ECO:0000256" key="1">
    <source>
        <dbReference type="SAM" id="Phobius"/>
    </source>
</evidence>
<dbReference type="Proteomes" id="UP000434639">
    <property type="component" value="Unassembled WGS sequence"/>
</dbReference>
<dbReference type="OrthoDB" id="2661960at2"/>